<dbReference type="EMBL" id="CP001392">
    <property type="protein sequence ID" value="ACM32124.1"/>
    <property type="molecule type" value="Genomic_DNA"/>
</dbReference>
<gene>
    <name evidence="1" type="ordered locus">Dtpsy_0644</name>
</gene>
<dbReference type="Proteomes" id="UP000000450">
    <property type="component" value="Chromosome"/>
</dbReference>
<keyword evidence="2" id="KW-1185">Reference proteome</keyword>
<proteinExistence type="predicted"/>
<organism evidence="1 2">
    <name type="scientific">Acidovorax ebreus (strain TPSY)</name>
    <name type="common">Diaphorobacter sp. (strain TPSY)</name>
    <dbReference type="NCBI Taxonomy" id="535289"/>
    <lineage>
        <taxon>Bacteria</taxon>
        <taxon>Pseudomonadati</taxon>
        <taxon>Pseudomonadota</taxon>
        <taxon>Betaproteobacteria</taxon>
        <taxon>Burkholderiales</taxon>
        <taxon>Comamonadaceae</taxon>
        <taxon>Diaphorobacter</taxon>
    </lineage>
</organism>
<evidence type="ECO:0008006" key="3">
    <source>
        <dbReference type="Google" id="ProtNLM"/>
    </source>
</evidence>
<reference evidence="1 2" key="1">
    <citation type="journal article" date="2010" name="J. Bacteriol.">
        <title>Completed genome sequence of the anaerobic iron-oxidizing bacterium Acidovorax ebreus strain TPSY.</title>
        <authorList>
            <person name="Byrne-Bailey K.G."/>
            <person name="Weber K.A."/>
            <person name="Chair A.H."/>
            <person name="Bose S."/>
            <person name="Knox T."/>
            <person name="Spanbauer T.L."/>
            <person name="Chertkov O."/>
            <person name="Coates J.D."/>
        </authorList>
    </citation>
    <scope>NUCLEOTIDE SEQUENCE [LARGE SCALE GENOMIC DNA]</scope>
    <source>
        <strain evidence="1 2">TPSY</strain>
    </source>
</reference>
<dbReference type="AlphaFoldDB" id="A0A9J9U9H6"/>
<evidence type="ECO:0000313" key="1">
    <source>
        <dbReference type="EMBL" id="ACM32124.1"/>
    </source>
</evidence>
<dbReference type="Gene3D" id="1.20.120.30">
    <property type="entry name" value="Aspartate receptor, ligand-binding domain"/>
    <property type="match status" value="1"/>
</dbReference>
<evidence type="ECO:0000313" key="2">
    <source>
        <dbReference type="Proteomes" id="UP000000450"/>
    </source>
</evidence>
<dbReference type="KEGG" id="dia:Dtpsy_0644"/>
<sequence length="174" mass="19519">MGFFSRLFQPRADGLAAPEDWTSLPASEASALVLYDEEASRLLAAFDIEAAIVMHERWLPWLAQALAGARDEQLRPETVVNDTCSELGRWLHGSGRVALGHFPAFDMLMRRHQYFHHQAAVLLTHLAQGDQLRAEQAFKSCQHASRQVVLLLKELQRGLDHGKRSPQPMAAGER</sequence>
<protein>
    <recommendedName>
        <fullName evidence="3">Chemoreceptor zinc-binding domain-containing protein</fullName>
    </recommendedName>
</protein>
<dbReference type="RefSeq" id="WP_012655652.1">
    <property type="nucleotide sequence ID" value="NC_011992.1"/>
</dbReference>
<name>A0A9J9U9H6_ACIET</name>
<accession>A0A9J9U9H6</accession>